<reference evidence="2" key="1">
    <citation type="journal article" date="2019" name="Int. J. Syst. Evol. Microbiol.">
        <title>The Global Catalogue of Microorganisms (GCM) 10K type strain sequencing project: providing services to taxonomists for standard genome sequencing and annotation.</title>
        <authorList>
            <consortium name="The Broad Institute Genomics Platform"/>
            <consortium name="The Broad Institute Genome Sequencing Center for Infectious Disease"/>
            <person name="Wu L."/>
            <person name="Ma J."/>
        </authorList>
    </citation>
    <scope>NUCLEOTIDE SEQUENCE [LARGE SCALE GENOMIC DNA]</scope>
    <source>
        <strain evidence="2">JCM 9687</strain>
    </source>
</reference>
<name>A0ABP6RJH9_9PSEU</name>
<dbReference type="EMBL" id="BAAAYK010000031">
    <property type="protein sequence ID" value="GAA3354313.1"/>
    <property type="molecule type" value="Genomic_DNA"/>
</dbReference>
<keyword evidence="2" id="KW-1185">Reference proteome</keyword>
<proteinExistence type="predicted"/>
<dbReference type="Proteomes" id="UP001500483">
    <property type="component" value="Unassembled WGS sequence"/>
</dbReference>
<accession>A0ABP6RJH9</accession>
<protein>
    <submittedName>
        <fullName evidence="1">Uncharacterized protein</fullName>
    </submittedName>
</protein>
<dbReference type="RefSeq" id="WP_344924675.1">
    <property type="nucleotide sequence ID" value="NZ_BAAAYK010000031.1"/>
</dbReference>
<organism evidence="1 2">
    <name type="scientific">Saccharopolyspora gregorii</name>
    <dbReference type="NCBI Taxonomy" id="33914"/>
    <lineage>
        <taxon>Bacteria</taxon>
        <taxon>Bacillati</taxon>
        <taxon>Actinomycetota</taxon>
        <taxon>Actinomycetes</taxon>
        <taxon>Pseudonocardiales</taxon>
        <taxon>Pseudonocardiaceae</taxon>
        <taxon>Saccharopolyspora</taxon>
    </lineage>
</organism>
<sequence>MQTQSEQLGRRHRVRFAEIVHTGLQDMRGATAPRLLLELCAPG</sequence>
<evidence type="ECO:0000313" key="2">
    <source>
        <dbReference type="Proteomes" id="UP001500483"/>
    </source>
</evidence>
<gene>
    <name evidence="1" type="ORF">GCM10020366_10640</name>
</gene>
<comment type="caution">
    <text evidence="1">The sequence shown here is derived from an EMBL/GenBank/DDBJ whole genome shotgun (WGS) entry which is preliminary data.</text>
</comment>
<evidence type="ECO:0000313" key="1">
    <source>
        <dbReference type="EMBL" id="GAA3354313.1"/>
    </source>
</evidence>